<keyword evidence="1" id="KW-0472">Membrane</keyword>
<dbReference type="EMBL" id="JBIRRB010000018">
    <property type="protein sequence ID" value="MFI0915221.1"/>
    <property type="molecule type" value="Genomic_DNA"/>
</dbReference>
<comment type="caution">
    <text evidence="2">The sequence shown here is derived from an EMBL/GenBank/DDBJ whole genome shotgun (WGS) entry which is preliminary data.</text>
</comment>
<accession>A0ABW7TF03</accession>
<evidence type="ECO:0000313" key="2">
    <source>
        <dbReference type="EMBL" id="MFI0915221.1"/>
    </source>
</evidence>
<feature type="transmembrane region" description="Helical" evidence="1">
    <location>
        <begin position="6"/>
        <end position="39"/>
    </location>
</feature>
<evidence type="ECO:0000256" key="1">
    <source>
        <dbReference type="SAM" id="Phobius"/>
    </source>
</evidence>
<protein>
    <submittedName>
        <fullName evidence="2">Uncharacterized protein</fullName>
    </submittedName>
</protein>
<dbReference type="RefSeq" id="WP_397614845.1">
    <property type="nucleotide sequence ID" value="NZ_JBIRRB010000018.1"/>
</dbReference>
<keyword evidence="1" id="KW-0812">Transmembrane</keyword>
<organism evidence="2 3">
    <name type="scientific">Streptomyces abikoensis</name>
    <dbReference type="NCBI Taxonomy" id="97398"/>
    <lineage>
        <taxon>Bacteria</taxon>
        <taxon>Bacillati</taxon>
        <taxon>Actinomycetota</taxon>
        <taxon>Actinomycetes</taxon>
        <taxon>Kitasatosporales</taxon>
        <taxon>Streptomycetaceae</taxon>
        <taxon>Streptomyces</taxon>
    </lineage>
</organism>
<gene>
    <name evidence="2" type="ORF">ACH4TF_33030</name>
</gene>
<dbReference type="Proteomes" id="UP001611162">
    <property type="component" value="Unassembled WGS sequence"/>
</dbReference>
<sequence length="113" mass="12073">MTLPANWIILSLLLTGLIAWLSAVVFLIVLLVHLTAGLVRSVLRPGRHRAGRRAPGTAAEDEFALTDHAGLNLPAHCSAEDRTTLHLIRADGSRECWICGHVTDAAAMDGDAS</sequence>
<reference evidence="2 3" key="1">
    <citation type="submission" date="2024-10" db="EMBL/GenBank/DDBJ databases">
        <title>The Natural Products Discovery Center: Release of the First 8490 Sequenced Strains for Exploring Actinobacteria Biosynthetic Diversity.</title>
        <authorList>
            <person name="Kalkreuter E."/>
            <person name="Kautsar S.A."/>
            <person name="Yang D."/>
            <person name="Bader C.D."/>
            <person name="Teijaro C.N."/>
            <person name="Fluegel L."/>
            <person name="Davis C.M."/>
            <person name="Simpson J.R."/>
            <person name="Lauterbach L."/>
            <person name="Steele A.D."/>
            <person name="Gui C."/>
            <person name="Meng S."/>
            <person name="Li G."/>
            <person name="Viehrig K."/>
            <person name="Ye F."/>
            <person name="Su P."/>
            <person name="Kiefer A.F."/>
            <person name="Nichols A."/>
            <person name="Cepeda A.J."/>
            <person name="Yan W."/>
            <person name="Fan B."/>
            <person name="Jiang Y."/>
            <person name="Adhikari A."/>
            <person name="Zheng C.-J."/>
            <person name="Schuster L."/>
            <person name="Cowan T.M."/>
            <person name="Smanski M.J."/>
            <person name="Chevrette M.G."/>
            <person name="De Carvalho L.P.S."/>
            <person name="Shen B."/>
        </authorList>
    </citation>
    <scope>NUCLEOTIDE SEQUENCE [LARGE SCALE GENOMIC DNA]</scope>
    <source>
        <strain evidence="2 3">NPDC020979</strain>
    </source>
</reference>
<keyword evidence="1" id="KW-1133">Transmembrane helix</keyword>
<keyword evidence="3" id="KW-1185">Reference proteome</keyword>
<evidence type="ECO:0000313" key="3">
    <source>
        <dbReference type="Proteomes" id="UP001611162"/>
    </source>
</evidence>
<name>A0ABW7TF03_9ACTN</name>
<proteinExistence type="predicted"/>